<feature type="transmembrane region" description="Helical" evidence="1">
    <location>
        <begin position="134"/>
        <end position="152"/>
    </location>
</feature>
<dbReference type="PANTHER" id="PTHR32251:SF23">
    <property type="entry name" value="3-OXO-5-ALPHA-STEROID 4-DEHYDROGENASE (DUF1295)"/>
    <property type="match status" value="1"/>
</dbReference>
<keyword evidence="1" id="KW-0812">Transmembrane</keyword>
<organism evidence="2">
    <name type="scientific">Arcella intermedia</name>
    <dbReference type="NCBI Taxonomy" id="1963864"/>
    <lineage>
        <taxon>Eukaryota</taxon>
        <taxon>Amoebozoa</taxon>
        <taxon>Tubulinea</taxon>
        <taxon>Elardia</taxon>
        <taxon>Arcellinida</taxon>
        <taxon>Sphaerothecina</taxon>
        <taxon>Arcellidae</taxon>
        <taxon>Arcella</taxon>
    </lineage>
</organism>
<keyword evidence="1" id="KW-1133">Transmembrane helix</keyword>
<dbReference type="GO" id="GO:0016020">
    <property type="term" value="C:membrane"/>
    <property type="evidence" value="ECO:0007669"/>
    <property type="project" value="TreeGrafter"/>
</dbReference>
<sequence>MYILCGLRFMLGWAFVRRHWTREDKRWALWRDRWANGEGACGVTSIAANFFFFYHAQSLTNALLLSIPLHLACTNPRPGLHPLELLAPLAWLLAFSLETLADRQLSAWKRLHRQDAPPSVCREGLWRHSRHPNYFFELLIWVCYAAFAVPSLPARLYLGPLLGMVPVVAYYFLVHFTGAFMAEQASLKHRGEAYRNYIQTTPMLIPFIGPT</sequence>
<dbReference type="PROSITE" id="PS50244">
    <property type="entry name" value="S5A_REDUCTASE"/>
    <property type="match status" value="1"/>
</dbReference>
<dbReference type="AlphaFoldDB" id="A0A6B2LHH6"/>
<dbReference type="PANTHER" id="PTHR32251">
    <property type="entry name" value="3-OXO-5-ALPHA-STEROID 4-DEHYDROGENASE"/>
    <property type="match status" value="1"/>
</dbReference>
<evidence type="ECO:0000256" key="1">
    <source>
        <dbReference type="SAM" id="Phobius"/>
    </source>
</evidence>
<accession>A0A6B2LHH6</accession>
<dbReference type="Pfam" id="PF06966">
    <property type="entry name" value="DUF1295"/>
    <property type="match status" value="1"/>
</dbReference>
<dbReference type="InterPro" id="IPR010721">
    <property type="entry name" value="UstE-like"/>
</dbReference>
<proteinExistence type="predicted"/>
<keyword evidence="1" id="KW-0472">Membrane</keyword>
<reference evidence="2" key="1">
    <citation type="journal article" date="2020" name="J. Eukaryot. Microbiol.">
        <title>De novo Sequencing, Assembly and Annotation of the Transcriptome for the Free-Living Testate Amoeba Arcella intermedia.</title>
        <authorList>
            <person name="Ribeiro G.M."/>
            <person name="Porfirio-Sousa A.L."/>
            <person name="Maurer-Alcala X.X."/>
            <person name="Katz L.A."/>
            <person name="Lahr D.J.G."/>
        </authorList>
    </citation>
    <scope>NUCLEOTIDE SEQUENCE</scope>
</reference>
<feature type="transmembrane region" description="Helical" evidence="1">
    <location>
        <begin position="158"/>
        <end position="182"/>
    </location>
</feature>
<evidence type="ECO:0000313" key="2">
    <source>
        <dbReference type="EMBL" id="NDV36503.1"/>
    </source>
</evidence>
<name>A0A6B2LHH6_9EUKA</name>
<dbReference type="EMBL" id="GIBP01007534">
    <property type="protein sequence ID" value="NDV36503.1"/>
    <property type="molecule type" value="Transcribed_RNA"/>
</dbReference>
<protein>
    <submittedName>
        <fullName evidence="2">Uncharacterized protein</fullName>
    </submittedName>
</protein>
<dbReference type="Gene3D" id="1.20.120.1630">
    <property type="match status" value="1"/>
</dbReference>